<evidence type="ECO:0000313" key="5">
    <source>
        <dbReference type="Proteomes" id="UP000298416"/>
    </source>
</evidence>
<dbReference type="SUPFAM" id="SSF56672">
    <property type="entry name" value="DNA/RNA polymerases"/>
    <property type="match status" value="1"/>
</dbReference>
<keyword evidence="5" id="KW-1185">Reference proteome</keyword>
<keyword evidence="1" id="KW-0378">Hydrolase</keyword>
<name>A0A8X8YJM6_SALSN</name>
<dbReference type="InterPro" id="IPR043502">
    <property type="entry name" value="DNA/RNA_pol_sf"/>
</dbReference>
<dbReference type="AlphaFoldDB" id="A0A8X8YJM6"/>
<evidence type="ECO:0000313" key="4">
    <source>
        <dbReference type="EMBL" id="KAG6433701.1"/>
    </source>
</evidence>
<dbReference type="PANTHER" id="PTHR11439">
    <property type="entry name" value="GAG-POL-RELATED RETROTRANSPOSON"/>
    <property type="match status" value="1"/>
</dbReference>
<gene>
    <name evidence="4" type="ORF">SASPL_105316</name>
</gene>
<evidence type="ECO:0000259" key="2">
    <source>
        <dbReference type="Pfam" id="PF07727"/>
    </source>
</evidence>
<dbReference type="InterPro" id="IPR012337">
    <property type="entry name" value="RNaseH-like_sf"/>
</dbReference>
<dbReference type="InterPro" id="IPR054722">
    <property type="entry name" value="PolX-like_BBD"/>
</dbReference>
<dbReference type="CDD" id="cd09272">
    <property type="entry name" value="RNase_HI_RT_Ty1"/>
    <property type="match status" value="1"/>
</dbReference>
<dbReference type="EMBL" id="PNBA02000002">
    <property type="protein sequence ID" value="KAG6433701.1"/>
    <property type="molecule type" value="Genomic_DNA"/>
</dbReference>
<sequence length="532" mass="59464">MASNGSSMSATQPLIPVFKGEGYEYWSIRMQTLLRSQDLCDFVEQGYADSDEANRLRENKKKDSKALAIIQQAVHDNVFSRIATTTTSKQAWLTLQKEFKELMGSLQAHESRINRSFEKSDEKAFQVKDAVDVLNDVWFVDSGCSNHMCSNKEMFKELDESRKIQVRLGDDKSIQVEGKGTVAVKAKHLPNSLWAEAVATAIFLLNISPTKAVLNRTPYEAWGGTKPTVSHLKVFGCVVDVTFHEDAGWDWESKQDDSYTLFPLDSTDADSGQDGFERSANEPTLYAKKGNNGSLLLVCVYVDDIIYMGSSNSLVTEFKESMMNMFEMTDLGLLNYFLGLEIKQGEDGVFVFQKKYAEDLLKRFNMTNCKAAITPMNLNEKLQLKGGTEEANAASFRSLVGGLIYLTHMRPHIAFVVGMVSRFMHNPTRQHFGPAKRILRYVAGTQSFGIWYSNVAEFELVGFTDSDWAGSVDDRRSTSGFVFNLGSGAVTWSSKKQGVTTLSTAEAEYVDATSSACQGVWLRRLLADFEQE</sequence>
<evidence type="ECO:0000256" key="1">
    <source>
        <dbReference type="ARBA" id="ARBA00022750"/>
    </source>
</evidence>
<feature type="domain" description="Retrovirus-related Pol polyprotein from transposon TNT 1-94-like beta-barrel" evidence="3">
    <location>
        <begin position="138"/>
        <end position="187"/>
    </location>
</feature>
<dbReference type="Pfam" id="PF22936">
    <property type="entry name" value="Pol_BBD"/>
    <property type="match status" value="1"/>
</dbReference>
<evidence type="ECO:0008006" key="6">
    <source>
        <dbReference type="Google" id="ProtNLM"/>
    </source>
</evidence>
<dbReference type="Pfam" id="PF14223">
    <property type="entry name" value="Retrotran_gag_2"/>
    <property type="match status" value="1"/>
</dbReference>
<dbReference type="SUPFAM" id="SSF53098">
    <property type="entry name" value="Ribonuclease H-like"/>
    <property type="match status" value="1"/>
</dbReference>
<keyword evidence="1" id="KW-0645">Protease</keyword>
<dbReference type="GO" id="GO:0004190">
    <property type="term" value="F:aspartic-type endopeptidase activity"/>
    <property type="evidence" value="ECO:0007669"/>
    <property type="project" value="UniProtKB-KW"/>
</dbReference>
<accession>A0A8X8YJM6</accession>
<dbReference type="InterPro" id="IPR013103">
    <property type="entry name" value="RVT_2"/>
</dbReference>
<protein>
    <recommendedName>
        <fullName evidence="6">Reverse transcriptase Ty1/copia-type domain-containing protein</fullName>
    </recommendedName>
</protein>
<dbReference type="PANTHER" id="PTHR11439:SF463">
    <property type="entry name" value="REVERSE TRANSCRIPTASE TY1_COPIA-TYPE DOMAIN-CONTAINING PROTEIN"/>
    <property type="match status" value="1"/>
</dbReference>
<organism evidence="4">
    <name type="scientific">Salvia splendens</name>
    <name type="common">Scarlet sage</name>
    <dbReference type="NCBI Taxonomy" id="180675"/>
    <lineage>
        <taxon>Eukaryota</taxon>
        <taxon>Viridiplantae</taxon>
        <taxon>Streptophyta</taxon>
        <taxon>Embryophyta</taxon>
        <taxon>Tracheophyta</taxon>
        <taxon>Spermatophyta</taxon>
        <taxon>Magnoliopsida</taxon>
        <taxon>eudicotyledons</taxon>
        <taxon>Gunneridae</taxon>
        <taxon>Pentapetalae</taxon>
        <taxon>asterids</taxon>
        <taxon>lamiids</taxon>
        <taxon>Lamiales</taxon>
        <taxon>Lamiaceae</taxon>
        <taxon>Nepetoideae</taxon>
        <taxon>Mentheae</taxon>
        <taxon>Salviinae</taxon>
        <taxon>Salvia</taxon>
        <taxon>Salvia subgen. Calosphace</taxon>
        <taxon>core Calosphace</taxon>
    </lineage>
</organism>
<comment type="caution">
    <text evidence="4">The sequence shown here is derived from an EMBL/GenBank/DDBJ whole genome shotgun (WGS) entry which is preliminary data.</text>
</comment>
<reference evidence="4" key="1">
    <citation type="submission" date="2018-01" db="EMBL/GenBank/DDBJ databases">
        <authorList>
            <person name="Mao J.F."/>
        </authorList>
    </citation>
    <scope>NUCLEOTIDE SEQUENCE</scope>
    <source>
        <strain evidence="4">Huo1</strain>
        <tissue evidence="4">Leaf</tissue>
    </source>
</reference>
<proteinExistence type="predicted"/>
<reference evidence="4" key="2">
    <citation type="submission" date="2020-08" db="EMBL/GenBank/DDBJ databases">
        <title>Plant Genome Project.</title>
        <authorList>
            <person name="Zhang R.-G."/>
        </authorList>
    </citation>
    <scope>NUCLEOTIDE SEQUENCE</scope>
    <source>
        <strain evidence="4">Huo1</strain>
        <tissue evidence="4">Leaf</tissue>
    </source>
</reference>
<dbReference type="Pfam" id="PF07727">
    <property type="entry name" value="RVT_2"/>
    <property type="match status" value="1"/>
</dbReference>
<keyword evidence="1" id="KW-0064">Aspartyl protease</keyword>
<dbReference type="Proteomes" id="UP000298416">
    <property type="component" value="Unassembled WGS sequence"/>
</dbReference>
<evidence type="ECO:0000259" key="3">
    <source>
        <dbReference type="Pfam" id="PF22936"/>
    </source>
</evidence>
<feature type="domain" description="Reverse transcriptase Ty1/copia-type" evidence="2">
    <location>
        <begin position="274"/>
        <end position="376"/>
    </location>
</feature>